<dbReference type="PANTHER" id="PTHR30055:SF238">
    <property type="entry name" value="MYCOFACTOCIN BIOSYNTHESIS TRANSCRIPTIONAL REGULATOR MFTR-RELATED"/>
    <property type="match status" value="1"/>
</dbReference>
<feature type="domain" description="HTH tetR-type" evidence="5">
    <location>
        <begin position="16"/>
        <end position="76"/>
    </location>
</feature>
<dbReference type="InterPro" id="IPR023772">
    <property type="entry name" value="DNA-bd_HTH_TetR-type_CS"/>
</dbReference>
<dbReference type="PROSITE" id="PS01081">
    <property type="entry name" value="HTH_TETR_1"/>
    <property type="match status" value="1"/>
</dbReference>
<dbReference type="Gene3D" id="1.10.357.10">
    <property type="entry name" value="Tetracycline Repressor, domain 2"/>
    <property type="match status" value="1"/>
</dbReference>
<dbReference type="Gene3D" id="1.10.10.60">
    <property type="entry name" value="Homeodomain-like"/>
    <property type="match status" value="1"/>
</dbReference>
<dbReference type="OrthoDB" id="3296001at2"/>
<accession>A0A1M5PGK5</accession>
<dbReference type="PROSITE" id="PS50977">
    <property type="entry name" value="HTH_TETR_2"/>
    <property type="match status" value="1"/>
</dbReference>
<feature type="DNA-binding region" description="H-T-H motif" evidence="4">
    <location>
        <begin position="39"/>
        <end position="58"/>
    </location>
</feature>
<keyword evidence="3" id="KW-0804">Transcription</keyword>
<evidence type="ECO:0000256" key="3">
    <source>
        <dbReference type="ARBA" id="ARBA00023163"/>
    </source>
</evidence>
<organism evidence="6 7">
    <name type="scientific">Streptoalloteichus hindustanus</name>
    <dbReference type="NCBI Taxonomy" id="2017"/>
    <lineage>
        <taxon>Bacteria</taxon>
        <taxon>Bacillati</taxon>
        <taxon>Actinomycetota</taxon>
        <taxon>Actinomycetes</taxon>
        <taxon>Pseudonocardiales</taxon>
        <taxon>Pseudonocardiaceae</taxon>
        <taxon>Streptoalloteichus</taxon>
    </lineage>
</organism>
<dbReference type="GO" id="GO:0003700">
    <property type="term" value="F:DNA-binding transcription factor activity"/>
    <property type="evidence" value="ECO:0007669"/>
    <property type="project" value="TreeGrafter"/>
</dbReference>
<evidence type="ECO:0000256" key="1">
    <source>
        <dbReference type="ARBA" id="ARBA00023015"/>
    </source>
</evidence>
<dbReference type="SUPFAM" id="SSF46689">
    <property type="entry name" value="Homeodomain-like"/>
    <property type="match status" value="1"/>
</dbReference>
<evidence type="ECO:0000256" key="4">
    <source>
        <dbReference type="PROSITE-ProRule" id="PRU00335"/>
    </source>
</evidence>
<keyword evidence="1" id="KW-0805">Transcription regulation</keyword>
<gene>
    <name evidence="6" type="ORF">SAMN05444320_11838</name>
</gene>
<dbReference type="InterPro" id="IPR041347">
    <property type="entry name" value="MftR_C"/>
</dbReference>
<evidence type="ECO:0000259" key="5">
    <source>
        <dbReference type="PROSITE" id="PS50977"/>
    </source>
</evidence>
<dbReference type="PANTHER" id="PTHR30055">
    <property type="entry name" value="HTH-TYPE TRANSCRIPTIONAL REGULATOR RUTR"/>
    <property type="match status" value="1"/>
</dbReference>
<evidence type="ECO:0000313" key="6">
    <source>
        <dbReference type="EMBL" id="SHH00413.1"/>
    </source>
</evidence>
<dbReference type="AlphaFoldDB" id="A0A1M5PGK5"/>
<evidence type="ECO:0000256" key="2">
    <source>
        <dbReference type="ARBA" id="ARBA00023125"/>
    </source>
</evidence>
<dbReference type="InterPro" id="IPR001647">
    <property type="entry name" value="HTH_TetR"/>
</dbReference>
<reference evidence="6 7" key="1">
    <citation type="submission" date="2016-11" db="EMBL/GenBank/DDBJ databases">
        <authorList>
            <person name="Jaros S."/>
            <person name="Januszkiewicz K."/>
            <person name="Wedrychowicz H."/>
        </authorList>
    </citation>
    <scope>NUCLEOTIDE SEQUENCE [LARGE SCALE GENOMIC DNA]</scope>
    <source>
        <strain evidence="6 7">DSM 44523</strain>
    </source>
</reference>
<dbReference type="PRINTS" id="PR00455">
    <property type="entry name" value="HTHTETR"/>
</dbReference>
<name>A0A1M5PGK5_STRHI</name>
<dbReference type="Pfam" id="PF00440">
    <property type="entry name" value="TetR_N"/>
    <property type="match status" value="1"/>
</dbReference>
<protein>
    <submittedName>
        <fullName evidence="6">Transcriptional regulator, TetR family</fullName>
    </submittedName>
</protein>
<evidence type="ECO:0000313" key="7">
    <source>
        <dbReference type="Proteomes" id="UP000184501"/>
    </source>
</evidence>
<dbReference type="InterPro" id="IPR009057">
    <property type="entry name" value="Homeodomain-like_sf"/>
</dbReference>
<dbReference type="InterPro" id="IPR050109">
    <property type="entry name" value="HTH-type_TetR-like_transc_reg"/>
</dbReference>
<dbReference type="Pfam" id="PF17754">
    <property type="entry name" value="TetR_C_14"/>
    <property type="match status" value="1"/>
</dbReference>
<dbReference type="EMBL" id="FQVN01000018">
    <property type="protein sequence ID" value="SHH00413.1"/>
    <property type="molecule type" value="Genomic_DNA"/>
</dbReference>
<dbReference type="GO" id="GO:0000976">
    <property type="term" value="F:transcription cis-regulatory region binding"/>
    <property type="evidence" value="ECO:0007669"/>
    <property type="project" value="TreeGrafter"/>
</dbReference>
<dbReference type="Proteomes" id="UP000184501">
    <property type="component" value="Unassembled WGS sequence"/>
</dbReference>
<dbReference type="RefSeq" id="WP_073489884.1">
    <property type="nucleotide sequence ID" value="NZ_FQVN01000018.1"/>
</dbReference>
<keyword evidence="7" id="KW-1185">Reference proteome</keyword>
<keyword evidence="2 4" id="KW-0238">DNA-binding</keyword>
<proteinExistence type="predicted"/>
<sequence length="214" mass="22993">MGAGGEQIGLRERKKQRTRAALVDAALDLFAANGYDATTVEGIAAAVEVSPRTFFRYFEGKEDVALAPVAELDQLVLAGLTRRPAEEPPLTALRAAYRAMLDHLTAPDRTALTRYLTVHHLVQVTPALLAGSLRRQADGERLIAAEIAGRAGVSEADLRPRLLVRLVLAGARVGFETGCQRGVLTDPALLVATVEEALDLATAGIPERWGPPWR</sequence>